<dbReference type="InterPro" id="IPR000821">
    <property type="entry name" value="Ala_racemase"/>
</dbReference>
<proteinExistence type="inferred from homology"/>
<dbReference type="Proteomes" id="UP000741360">
    <property type="component" value="Unassembled WGS sequence"/>
</dbReference>
<dbReference type="InterPro" id="IPR011079">
    <property type="entry name" value="Ala_racemase_C"/>
</dbReference>
<dbReference type="Gene3D" id="2.40.37.10">
    <property type="entry name" value="Lyase, Ornithine Decarboxylase, Chain A, domain 1"/>
    <property type="match status" value="1"/>
</dbReference>
<feature type="binding site" evidence="5 7">
    <location>
        <position position="136"/>
    </location>
    <ligand>
        <name>substrate</name>
    </ligand>
</feature>
<dbReference type="PANTHER" id="PTHR30511:SF0">
    <property type="entry name" value="ALANINE RACEMASE, CATABOLIC-RELATED"/>
    <property type="match status" value="1"/>
</dbReference>
<comment type="similarity">
    <text evidence="5">Belongs to the alanine racemase family.</text>
</comment>
<dbReference type="InterPro" id="IPR001608">
    <property type="entry name" value="Ala_racemase_N"/>
</dbReference>
<accession>A0A932LZI5</accession>
<dbReference type="PRINTS" id="PR00992">
    <property type="entry name" value="ALARACEMASE"/>
</dbReference>
<comment type="caution">
    <text evidence="9">The sequence shown here is derived from an EMBL/GenBank/DDBJ whole genome shotgun (WGS) entry which is preliminary data.</text>
</comment>
<feature type="binding site" evidence="5 7">
    <location>
        <position position="313"/>
    </location>
    <ligand>
        <name>substrate</name>
    </ligand>
</feature>
<reference evidence="9" key="1">
    <citation type="submission" date="2020-07" db="EMBL/GenBank/DDBJ databases">
        <title>Huge and variable diversity of episymbiotic CPR bacteria and DPANN archaea in groundwater ecosystems.</title>
        <authorList>
            <person name="He C.Y."/>
            <person name="Keren R."/>
            <person name="Whittaker M."/>
            <person name="Farag I.F."/>
            <person name="Doudna J."/>
            <person name="Cate J.H.D."/>
            <person name="Banfield J.F."/>
        </authorList>
    </citation>
    <scope>NUCLEOTIDE SEQUENCE</scope>
    <source>
        <strain evidence="9">NC_groundwater_717_Ag_S-0.2um_59_8</strain>
    </source>
</reference>
<comment type="cofactor">
    <cofactor evidence="2 5 6">
        <name>pyridoxal 5'-phosphate</name>
        <dbReference type="ChEBI" id="CHEBI:597326"/>
    </cofactor>
</comment>
<feature type="modified residue" description="N6-(pyridoxal phosphate)lysine" evidence="5 6">
    <location>
        <position position="38"/>
    </location>
</feature>
<dbReference type="GO" id="GO:0030170">
    <property type="term" value="F:pyridoxal phosphate binding"/>
    <property type="evidence" value="ECO:0007669"/>
    <property type="project" value="UniProtKB-UniRule"/>
</dbReference>
<dbReference type="InterPro" id="IPR009006">
    <property type="entry name" value="Ala_racemase/Decarboxylase_C"/>
</dbReference>
<dbReference type="GO" id="GO:0005829">
    <property type="term" value="C:cytosol"/>
    <property type="evidence" value="ECO:0007669"/>
    <property type="project" value="TreeGrafter"/>
</dbReference>
<dbReference type="PANTHER" id="PTHR30511">
    <property type="entry name" value="ALANINE RACEMASE"/>
    <property type="match status" value="1"/>
</dbReference>
<dbReference type="InterPro" id="IPR029066">
    <property type="entry name" value="PLP-binding_barrel"/>
</dbReference>
<evidence type="ECO:0000256" key="5">
    <source>
        <dbReference type="HAMAP-Rule" id="MF_01201"/>
    </source>
</evidence>
<dbReference type="PROSITE" id="PS00395">
    <property type="entry name" value="ALANINE_RACEMASE"/>
    <property type="match status" value="1"/>
</dbReference>
<evidence type="ECO:0000259" key="8">
    <source>
        <dbReference type="SMART" id="SM01005"/>
    </source>
</evidence>
<feature type="active site" description="Proton acceptor; specific for D-alanine" evidence="5">
    <location>
        <position position="38"/>
    </location>
</feature>
<evidence type="ECO:0000313" key="10">
    <source>
        <dbReference type="Proteomes" id="UP000741360"/>
    </source>
</evidence>
<organism evidence="9 10">
    <name type="scientific">Tectimicrobiota bacterium</name>
    <dbReference type="NCBI Taxonomy" id="2528274"/>
    <lineage>
        <taxon>Bacteria</taxon>
        <taxon>Pseudomonadati</taxon>
        <taxon>Nitrospinota/Tectimicrobiota group</taxon>
        <taxon>Candidatus Tectimicrobiota</taxon>
    </lineage>
</organism>
<dbReference type="CDD" id="cd00430">
    <property type="entry name" value="PLPDE_III_AR"/>
    <property type="match status" value="1"/>
</dbReference>
<dbReference type="Pfam" id="PF00842">
    <property type="entry name" value="Ala_racemase_C"/>
    <property type="match status" value="1"/>
</dbReference>
<dbReference type="AlphaFoldDB" id="A0A932LZI5"/>
<dbReference type="Pfam" id="PF01168">
    <property type="entry name" value="Ala_racemase_N"/>
    <property type="match status" value="1"/>
</dbReference>
<dbReference type="InterPro" id="IPR020622">
    <property type="entry name" value="Ala_racemase_pyridoxalP-BS"/>
</dbReference>
<evidence type="ECO:0000256" key="4">
    <source>
        <dbReference type="ARBA" id="ARBA00023235"/>
    </source>
</evidence>
<feature type="active site" description="Proton acceptor; specific for L-alanine" evidence="5">
    <location>
        <position position="265"/>
    </location>
</feature>
<comment type="catalytic activity">
    <reaction evidence="1 5">
        <text>L-alanine = D-alanine</text>
        <dbReference type="Rhea" id="RHEA:20249"/>
        <dbReference type="ChEBI" id="CHEBI:57416"/>
        <dbReference type="ChEBI" id="CHEBI:57972"/>
        <dbReference type="EC" id="5.1.1.1"/>
    </reaction>
</comment>
<keyword evidence="4 5" id="KW-0413">Isomerase</keyword>
<evidence type="ECO:0000256" key="1">
    <source>
        <dbReference type="ARBA" id="ARBA00000316"/>
    </source>
</evidence>
<dbReference type="SMART" id="SM01005">
    <property type="entry name" value="Ala_racemase_C"/>
    <property type="match status" value="1"/>
</dbReference>
<evidence type="ECO:0000256" key="3">
    <source>
        <dbReference type="ARBA" id="ARBA00022898"/>
    </source>
</evidence>
<dbReference type="GO" id="GO:0030632">
    <property type="term" value="P:D-alanine biosynthetic process"/>
    <property type="evidence" value="ECO:0007669"/>
    <property type="project" value="UniProtKB-UniRule"/>
</dbReference>
<comment type="function">
    <text evidence="5">Catalyzes the interconversion of L-alanine and D-alanine. May also act on other amino acids.</text>
</comment>
<dbReference type="EMBL" id="JACPSX010000054">
    <property type="protein sequence ID" value="MBI3014092.1"/>
    <property type="molecule type" value="Genomic_DNA"/>
</dbReference>
<evidence type="ECO:0000256" key="6">
    <source>
        <dbReference type="PIRSR" id="PIRSR600821-50"/>
    </source>
</evidence>
<dbReference type="EC" id="5.1.1.1" evidence="5"/>
<evidence type="ECO:0000256" key="2">
    <source>
        <dbReference type="ARBA" id="ARBA00001933"/>
    </source>
</evidence>
<name>A0A932LZI5_UNCTE</name>
<dbReference type="GO" id="GO:0008784">
    <property type="term" value="F:alanine racemase activity"/>
    <property type="evidence" value="ECO:0007669"/>
    <property type="project" value="UniProtKB-UniRule"/>
</dbReference>
<keyword evidence="3 5" id="KW-0663">Pyridoxal phosphate</keyword>
<dbReference type="FunFam" id="3.20.20.10:FF:000002">
    <property type="entry name" value="Alanine racemase"/>
    <property type="match status" value="1"/>
</dbReference>
<dbReference type="Gene3D" id="3.20.20.10">
    <property type="entry name" value="Alanine racemase"/>
    <property type="match status" value="1"/>
</dbReference>
<dbReference type="NCBIfam" id="TIGR00492">
    <property type="entry name" value="alr"/>
    <property type="match status" value="1"/>
</dbReference>
<dbReference type="HAMAP" id="MF_01201">
    <property type="entry name" value="Ala_racemase"/>
    <property type="match status" value="1"/>
</dbReference>
<gene>
    <name evidence="9" type="primary">alr</name>
    <name evidence="9" type="ORF">HYY65_03275</name>
</gene>
<dbReference type="SUPFAM" id="SSF50621">
    <property type="entry name" value="Alanine racemase C-terminal domain-like"/>
    <property type="match status" value="1"/>
</dbReference>
<dbReference type="SUPFAM" id="SSF51419">
    <property type="entry name" value="PLP-binding barrel"/>
    <property type="match status" value="1"/>
</dbReference>
<comment type="pathway">
    <text evidence="5">Amino-acid biosynthesis; D-alanine biosynthesis; D-alanine from L-alanine: step 1/1.</text>
</comment>
<evidence type="ECO:0000313" key="9">
    <source>
        <dbReference type="EMBL" id="MBI3014092.1"/>
    </source>
</evidence>
<dbReference type="FunFam" id="2.40.37.10:FF:000006">
    <property type="entry name" value="Alanine racemase"/>
    <property type="match status" value="1"/>
</dbReference>
<sequence>MTKAGASQAIIDLDALAHNLAAVRAQVGKQVDILAVVKADAYGHGAVAVGRELIRQGAFGLGVARVEEGLELREGGIQAPILVLGGIFPEQAPQVVAGDLEAVVWSLPVVRALGLAARAKGKRSPIHIKVDTGMGRLGLLPDQVGPAALEMAREAGVEIAGILTHFASADDPDKSYTEHQVEVFRKAADEIRERGIAVPRRHAANSAILLDGFQAYFEMVRPGIMLYGSYPSPQMVRRVSLRPVMTWKTRVLQVQEMPAGSFISYGRTFRTERPSRIATLPVGYADGLNRLLSNCWSVLVRGQKAPLIGRVCMDLIMVDVTDIPGVQVEDEVVLLGRQGDQEISAEDWALALKTIPYEIYCWVSKRVPRVYCRGTALAEPGGARSGRRRASTGARGK</sequence>
<evidence type="ECO:0000256" key="7">
    <source>
        <dbReference type="PIRSR" id="PIRSR600821-52"/>
    </source>
</evidence>
<feature type="domain" description="Alanine racemase C-terminal" evidence="8">
    <location>
        <begin position="244"/>
        <end position="372"/>
    </location>
</feature>
<protein>
    <recommendedName>
        <fullName evidence="5">Alanine racemase</fullName>
        <ecNumber evidence="5">5.1.1.1</ecNumber>
    </recommendedName>
</protein>